<evidence type="ECO:0000256" key="1">
    <source>
        <dbReference type="SAM" id="MobiDB-lite"/>
    </source>
</evidence>
<proteinExistence type="predicted"/>
<protein>
    <submittedName>
        <fullName evidence="2">Uncharacterized protein</fullName>
    </submittedName>
</protein>
<keyword evidence="3" id="KW-1185">Reference proteome</keyword>
<dbReference type="Gramene" id="ONK80451">
    <property type="protein sequence ID" value="ONK80451"/>
    <property type="gene ID" value="A4U43_C01F17850"/>
</dbReference>
<dbReference type="Proteomes" id="UP000243459">
    <property type="component" value="Chromosome 1"/>
</dbReference>
<feature type="region of interest" description="Disordered" evidence="1">
    <location>
        <begin position="49"/>
        <end position="126"/>
    </location>
</feature>
<name>A0A5P1FUS9_ASPOF</name>
<gene>
    <name evidence="2" type="ORF">A4U43_C01F17850</name>
</gene>
<evidence type="ECO:0000313" key="3">
    <source>
        <dbReference type="Proteomes" id="UP000243459"/>
    </source>
</evidence>
<accession>A0A5P1FUS9</accession>
<dbReference type="AlphaFoldDB" id="A0A5P1FUS9"/>
<dbReference type="EMBL" id="CM007381">
    <property type="protein sequence ID" value="ONK80451.1"/>
    <property type="molecule type" value="Genomic_DNA"/>
</dbReference>
<organism evidence="2 3">
    <name type="scientific">Asparagus officinalis</name>
    <name type="common">Garden asparagus</name>
    <dbReference type="NCBI Taxonomy" id="4686"/>
    <lineage>
        <taxon>Eukaryota</taxon>
        <taxon>Viridiplantae</taxon>
        <taxon>Streptophyta</taxon>
        <taxon>Embryophyta</taxon>
        <taxon>Tracheophyta</taxon>
        <taxon>Spermatophyta</taxon>
        <taxon>Magnoliopsida</taxon>
        <taxon>Liliopsida</taxon>
        <taxon>Asparagales</taxon>
        <taxon>Asparagaceae</taxon>
        <taxon>Asparagoideae</taxon>
        <taxon>Asparagus</taxon>
    </lineage>
</organism>
<feature type="compositionally biased region" description="Basic and acidic residues" evidence="1">
    <location>
        <begin position="102"/>
        <end position="113"/>
    </location>
</feature>
<sequence>MRDQDRIKSLVEDLGRKDRDFREKFVEVVGWRRKCEELEGEISGLKENAEKVSDKMPKRRKGNRLVTPEQKRSWELVVPDSENEGEGDDGVLLKKLQKKRVREVGDETDKGDESEGSSEGDTEVDEVQTLSMPINIMEETTEVLKHYLQVGVGQGSVSSAKRNSRERGYRGRITSSEENYRAVMRAEELFCGMEVMMYSARVNSTREQ</sequence>
<evidence type="ECO:0000313" key="2">
    <source>
        <dbReference type="EMBL" id="ONK80451.1"/>
    </source>
</evidence>
<feature type="compositionally biased region" description="Acidic residues" evidence="1">
    <location>
        <begin position="114"/>
        <end position="126"/>
    </location>
</feature>
<reference evidence="3" key="1">
    <citation type="journal article" date="2017" name="Nat. Commun.">
        <title>The asparagus genome sheds light on the origin and evolution of a young Y chromosome.</title>
        <authorList>
            <person name="Harkess A."/>
            <person name="Zhou J."/>
            <person name="Xu C."/>
            <person name="Bowers J.E."/>
            <person name="Van der Hulst R."/>
            <person name="Ayyampalayam S."/>
            <person name="Mercati F."/>
            <person name="Riccardi P."/>
            <person name="McKain M.R."/>
            <person name="Kakrana A."/>
            <person name="Tang H."/>
            <person name="Ray J."/>
            <person name="Groenendijk J."/>
            <person name="Arikit S."/>
            <person name="Mathioni S.M."/>
            <person name="Nakano M."/>
            <person name="Shan H."/>
            <person name="Telgmann-Rauber A."/>
            <person name="Kanno A."/>
            <person name="Yue Z."/>
            <person name="Chen H."/>
            <person name="Li W."/>
            <person name="Chen Y."/>
            <person name="Xu X."/>
            <person name="Zhang Y."/>
            <person name="Luo S."/>
            <person name="Chen H."/>
            <person name="Gao J."/>
            <person name="Mao Z."/>
            <person name="Pires J.C."/>
            <person name="Luo M."/>
            <person name="Kudrna D."/>
            <person name="Wing R.A."/>
            <person name="Meyers B.C."/>
            <person name="Yi K."/>
            <person name="Kong H."/>
            <person name="Lavrijsen P."/>
            <person name="Sunseri F."/>
            <person name="Falavigna A."/>
            <person name="Ye Y."/>
            <person name="Leebens-Mack J.H."/>
            <person name="Chen G."/>
        </authorList>
    </citation>
    <scope>NUCLEOTIDE SEQUENCE [LARGE SCALE GENOMIC DNA]</scope>
    <source>
        <strain evidence="3">cv. DH0086</strain>
    </source>
</reference>